<feature type="non-terminal residue" evidence="2">
    <location>
        <position position="1"/>
    </location>
</feature>
<accession>A0A383EA91</accession>
<sequence length="90" mass="9723">VGTFEDDVDYATFVNPGIIAGYAMFHALFEGAYGAYLRMSMHRVFDSILATPMQVEDLVLGEMLWGASRSVMTAIAVLIVATGFGLVESP</sequence>
<dbReference type="GO" id="GO:0140359">
    <property type="term" value="F:ABC-type transporter activity"/>
    <property type="evidence" value="ECO:0007669"/>
    <property type="project" value="InterPro"/>
</dbReference>
<evidence type="ECO:0000256" key="1">
    <source>
        <dbReference type="SAM" id="Phobius"/>
    </source>
</evidence>
<gene>
    <name evidence="2" type="ORF">METZ01_LOCUS506139</name>
</gene>
<dbReference type="InterPro" id="IPR051784">
    <property type="entry name" value="Nod_factor_ABC_transporter"/>
</dbReference>
<keyword evidence="1" id="KW-0812">Transmembrane</keyword>
<feature type="transmembrane region" description="Helical" evidence="1">
    <location>
        <begin position="18"/>
        <end position="37"/>
    </location>
</feature>
<feature type="non-terminal residue" evidence="2">
    <location>
        <position position="90"/>
    </location>
</feature>
<proteinExistence type="predicted"/>
<keyword evidence="1" id="KW-1133">Transmembrane helix</keyword>
<reference evidence="2" key="1">
    <citation type="submission" date="2018-05" db="EMBL/GenBank/DDBJ databases">
        <authorList>
            <person name="Lanie J.A."/>
            <person name="Ng W.-L."/>
            <person name="Kazmierczak K.M."/>
            <person name="Andrzejewski T.M."/>
            <person name="Davidsen T.M."/>
            <person name="Wayne K.J."/>
            <person name="Tettelin H."/>
            <person name="Glass J.I."/>
            <person name="Rusch D."/>
            <person name="Podicherti R."/>
            <person name="Tsui H.-C.T."/>
            <person name="Winkler M.E."/>
        </authorList>
    </citation>
    <scope>NUCLEOTIDE SEQUENCE</scope>
</reference>
<keyword evidence="1" id="KW-0472">Membrane</keyword>
<feature type="transmembrane region" description="Helical" evidence="1">
    <location>
        <begin position="70"/>
        <end position="87"/>
    </location>
</feature>
<dbReference type="AlphaFoldDB" id="A0A383EA91"/>
<dbReference type="PRINTS" id="PR00164">
    <property type="entry name" value="ABC2TRNSPORT"/>
</dbReference>
<dbReference type="InterPro" id="IPR000412">
    <property type="entry name" value="ABC_2_transport"/>
</dbReference>
<name>A0A383EA91_9ZZZZ</name>
<protein>
    <recommendedName>
        <fullName evidence="3">ABC transmembrane type-1 domain-containing protein</fullName>
    </recommendedName>
</protein>
<evidence type="ECO:0008006" key="3">
    <source>
        <dbReference type="Google" id="ProtNLM"/>
    </source>
</evidence>
<organism evidence="2">
    <name type="scientific">marine metagenome</name>
    <dbReference type="NCBI Taxonomy" id="408172"/>
    <lineage>
        <taxon>unclassified sequences</taxon>
        <taxon>metagenomes</taxon>
        <taxon>ecological metagenomes</taxon>
    </lineage>
</organism>
<dbReference type="PANTHER" id="PTHR43229:SF2">
    <property type="entry name" value="NODULATION PROTEIN J"/>
    <property type="match status" value="1"/>
</dbReference>
<dbReference type="EMBL" id="UINC01223900">
    <property type="protein sequence ID" value="SVE53285.1"/>
    <property type="molecule type" value="Genomic_DNA"/>
</dbReference>
<dbReference type="GO" id="GO:0043190">
    <property type="term" value="C:ATP-binding cassette (ABC) transporter complex"/>
    <property type="evidence" value="ECO:0007669"/>
    <property type="project" value="InterPro"/>
</dbReference>
<evidence type="ECO:0000313" key="2">
    <source>
        <dbReference type="EMBL" id="SVE53285.1"/>
    </source>
</evidence>
<dbReference type="PANTHER" id="PTHR43229">
    <property type="entry name" value="NODULATION PROTEIN J"/>
    <property type="match status" value="1"/>
</dbReference>